<feature type="region of interest" description="Disordered" evidence="2">
    <location>
        <begin position="1"/>
        <end position="21"/>
    </location>
</feature>
<dbReference type="VEuPathDB" id="VectorBase:HLOH_046159"/>
<dbReference type="GO" id="GO:0003676">
    <property type="term" value="F:nucleic acid binding"/>
    <property type="evidence" value="ECO:0007669"/>
    <property type="project" value="InterPro"/>
</dbReference>
<evidence type="ECO:0000256" key="2">
    <source>
        <dbReference type="SAM" id="MobiDB-lite"/>
    </source>
</evidence>
<proteinExistence type="predicted"/>
<dbReference type="EMBL" id="JABSTR010000009">
    <property type="protein sequence ID" value="KAH9378891.1"/>
    <property type="molecule type" value="Genomic_DNA"/>
</dbReference>
<reference evidence="4 5" key="1">
    <citation type="journal article" date="2020" name="Cell">
        <title>Large-Scale Comparative Analyses of Tick Genomes Elucidate Their Genetic Diversity and Vector Capacities.</title>
        <authorList>
            <consortium name="Tick Genome and Microbiome Consortium (TIGMIC)"/>
            <person name="Jia N."/>
            <person name="Wang J."/>
            <person name="Shi W."/>
            <person name="Du L."/>
            <person name="Sun Y."/>
            <person name="Zhan W."/>
            <person name="Jiang J.F."/>
            <person name="Wang Q."/>
            <person name="Zhang B."/>
            <person name="Ji P."/>
            <person name="Bell-Sakyi L."/>
            <person name="Cui X.M."/>
            <person name="Yuan T.T."/>
            <person name="Jiang B.G."/>
            <person name="Yang W.F."/>
            <person name="Lam T.T."/>
            <person name="Chang Q.C."/>
            <person name="Ding S.J."/>
            <person name="Wang X.J."/>
            <person name="Zhu J.G."/>
            <person name="Ruan X.D."/>
            <person name="Zhao L."/>
            <person name="Wei J.T."/>
            <person name="Ye R.Z."/>
            <person name="Que T.C."/>
            <person name="Du C.H."/>
            <person name="Zhou Y.H."/>
            <person name="Cheng J.X."/>
            <person name="Dai P.F."/>
            <person name="Guo W.B."/>
            <person name="Han X.H."/>
            <person name="Huang E.J."/>
            <person name="Li L.F."/>
            <person name="Wei W."/>
            <person name="Gao Y.C."/>
            <person name="Liu J.Z."/>
            <person name="Shao H.Z."/>
            <person name="Wang X."/>
            <person name="Wang C.C."/>
            <person name="Yang T.C."/>
            <person name="Huo Q.B."/>
            <person name="Li W."/>
            <person name="Chen H.Y."/>
            <person name="Chen S.E."/>
            <person name="Zhou L.G."/>
            <person name="Ni X.B."/>
            <person name="Tian J.H."/>
            <person name="Sheng Y."/>
            <person name="Liu T."/>
            <person name="Pan Y.S."/>
            <person name="Xia L.Y."/>
            <person name="Li J."/>
            <person name="Zhao F."/>
            <person name="Cao W.C."/>
        </authorList>
    </citation>
    <scope>NUCLEOTIDE SEQUENCE [LARGE SCALE GENOMIC DNA]</scope>
    <source>
        <strain evidence="4">HaeL-2018</strain>
    </source>
</reference>
<comment type="caution">
    <text evidence="4">The sequence shown here is derived from an EMBL/GenBank/DDBJ whole genome shotgun (WGS) entry which is preliminary data.</text>
</comment>
<evidence type="ECO:0000313" key="5">
    <source>
        <dbReference type="Proteomes" id="UP000821853"/>
    </source>
</evidence>
<keyword evidence="1" id="KW-0863">Zinc-finger</keyword>
<organism evidence="4 5">
    <name type="scientific">Haemaphysalis longicornis</name>
    <name type="common">Bush tick</name>
    <dbReference type="NCBI Taxonomy" id="44386"/>
    <lineage>
        <taxon>Eukaryota</taxon>
        <taxon>Metazoa</taxon>
        <taxon>Ecdysozoa</taxon>
        <taxon>Arthropoda</taxon>
        <taxon>Chelicerata</taxon>
        <taxon>Arachnida</taxon>
        <taxon>Acari</taxon>
        <taxon>Parasitiformes</taxon>
        <taxon>Ixodida</taxon>
        <taxon>Ixodoidea</taxon>
        <taxon>Ixodidae</taxon>
        <taxon>Haemaphysalinae</taxon>
        <taxon>Haemaphysalis</taxon>
    </lineage>
</organism>
<sequence>MSRESSPRVGEPGSPDPPALSATAVYQTLLPPLPTLKMSENSLFLHGDPSAWLFRVEDFAFTLGDITDLQKIKCLCPFQFNPRWMVTFTSEADMEELAARTEITVKGRRCLVINPNRREIAVRLHWVSPKVPDERLIRQFERLGRVQRVIREGWQKSGLTHMTGTTRIFHVIPSTWTSLKAIPHQATLNSFPFLIKVPGRPPLCLRCYHTGHYRKNCPTPWCRAGRAYGNDKTNCTQ</sequence>
<dbReference type="Proteomes" id="UP000821853">
    <property type="component" value="Unassembled WGS sequence"/>
</dbReference>
<feature type="domain" description="CCHC-type" evidence="3">
    <location>
        <begin position="204"/>
        <end position="218"/>
    </location>
</feature>
<accession>A0A9J6GUN4</accession>
<keyword evidence="5" id="KW-1185">Reference proteome</keyword>
<evidence type="ECO:0000256" key="1">
    <source>
        <dbReference type="PROSITE-ProRule" id="PRU00047"/>
    </source>
</evidence>
<keyword evidence="1" id="KW-0862">Zinc</keyword>
<name>A0A9J6GUN4_HAELO</name>
<evidence type="ECO:0000313" key="4">
    <source>
        <dbReference type="EMBL" id="KAH9378891.1"/>
    </source>
</evidence>
<dbReference type="GO" id="GO:0008270">
    <property type="term" value="F:zinc ion binding"/>
    <property type="evidence" value="ECO:0007669"/>
    <property type="project" value="UniProtKB-KW"/>
</dbReference>
<keyword evidence="1" id="KW-0479">Metal-binding</keyword>
<protein>
    <recommendedName>
        <fullName evidence="3">CCHC-type domain-containing protein</fullName>
    </recommendedName>
</protein>
<dbReference type="PROSITE" id="PS50158">
    <property type="entry name" value="ZF_CCHC"/>
    <property type="match status" value="1"/>
</dbReference>
<evidence type="ECO:0000259" key="3">
    <source>
        <dbReference type="PROSITE" id="PS50158"/>
    </source>
</evidence>
<dbReference type="AlphaFoldDB" id="A0A9J6GUN4"/>
<dbReference type="InterPro" id="IPR001878">
    <property type="entry name" value="Znf_CCHC"/>
</dbReference>
<dbReference type="OrthoDB" id="6494660at2759"/>
<gene>
    <name evidence="4" type="ORF">HPB48_015696</name>
</gene>